<evidence type="ECO:0000313" key="2">
    <source>
        <dbReference type="Proteomes" id="UP000887565"/>
    </source>
</evidence>
<evidence type="ECO:0000313" key="3">
    <source>
        <dbReference type="WBParaSite" id="nRc.2.0.1.t46682-RA"/>
    </source>
</evidence>
<evidence type="ECO:0000256" key="1">
    <source>
        <dbReference type="SAM" id="Phobius"/>
    </source>
</evidence>
<protein>
    <submittedName>
        <fullName evidence="3">Transmembrane protein</fullName>
    </submittedName>
</protein>
<keyword evidence="1" id="KW-1133">Transmembrane helix</keyword>
<feature type="transmembrane region" description="Helical" evidence="1">
    <location>
        <begin position="44"/>
        <end position="67"/>
    </location>
</feature>
<sequence>MQILEHHLKNRPPTLPDDELANRTTTTVIRALDRTIGRTAKVSFGWSMVAAIFAACLSAVASQFFIVGSRTVKKRRKSQYRRRRMEAAMVSPCEQEVALAMRAQMIVI</sequence>
<keyword evidence="2" id="KW-1185">Reference proteome</keyword>
<dbReference type="Proteomes" id="UP000887565">
    <property type="component" value="Unplaced"/>
</dbReference>
<reference evidence="3" key="1">
    <citation type="submission" date="2022-11" db="UniProtKB">
        <authorList>
            <consortium name="WormBaseParasite"/>
        </authorList>
    </citation>
    <scope>IDENTIFICATION</scope>
</reference>
<name>A0A915L788_ROMCU</name>
<accession>A0A915L788</accession>
<proteinExistence type="predicted"/>
<keyword evidence="1" id="KW-0472">Membrane</keyword>
<dbReference type="WBParaSite" id="nRc.2.0.1.t46682-RA">
    <property type="protein sequence ID" value="nRc.2.0.1.t46682-RA"/>
    <property type="gene ID" value="nRc.2.0.1.g46682"/>
</dbReference>
<organism evidence="2 3">
    <name type="scientific">Romanomermis culicivorax</name>
    <name type="common">Nematode worm</name>
    <dbReference type="NCBI Taxonomy" id="13658"/>
    <lineage>
        <taxon>Eukaryota</taxon>
        <taxon>Metazoa</taxon>
        <taxon>Ecdysozoa</taxon>
        <taxon>Nematoda</taxon>
        <taxon>Enoplea</taxon>
        <taxon>Dorylaimia</taxon>
        <taxon>Mermithida</taxon>
        <taxon>Mermithoidea</taxon>
        <taxon>Mermithidae</taxon>
        <taxon>Romanomermis</taxon>
    </lineage>
</organism>
<keyword evidence="1" id="KW-0812">Transmembrane</keyword>
<dbReference type="AlphaFoldDB" id="A0A915L788"/>